<keyword evidence="6 7" id="KW-0505">Motor protein</keyword>
<evidence type="ECO:0000256" key="3">
    <source>
        <dbReference type="ARBA" id="ARBA00022741"/>
    </source>
</evidence>
<dbReference type="SMART" id="SM00129">
    <property type="entry name" value="KISc"/>
    <property type="match status" value="1"/>
</dbReference>
<keyword evidence="3 6" id="KW-0547">Nucleotide-binding</keyword>
<proteinExistence type="inferred from homology"/>
<dbReference type="EMBL" id="JABAHT010000333">
    <property type="protein sequence ID" value="KAF4657882.1"/>
    <property type="molecule type" value="Genomic_DNA"/>
</dbReference>
<sequence length="987" mass="109091">MAALENHLQFSAVSMPLRPSPASCQIKVAVRIRPPALKEEDAGELSVVKLVDNTSLKTVDVHGRASMWEADFVFDDSENLLAKNGHDVRQQYVFDHIALPLVKAVVDGYPACLLAYGQTGSGKTYTMLGAGVIESGPRVDNPGIIPRAASELFPLLQSGRATRFEVYFSYLEIFHDHLEDLLAPRPEEQGEKRGKRLMDVHMHPTIGVYVAGLTLKAIESAGEVTELLRYGMQTRALACRSLSDRSSVTHTIATLHVVQYLESDGNGGEKGVVMNSKLQLVDLAGSERMRPAAASWGRHKRKGVMVNKGLHQLALCITRLAAKADHIAHGHDSEAEKVHVPYRDSKLTLMLREALGGNARTAMIACVAPSMSCLADSLSTLKLVERARSVNTKPNVSLRICDSVDHVAEVNELEDKISRTRLEMKKASTRGDLTEQELLSEELENTESMLRLLGGSLHGGMRDELRASAKSSFPTSSCRVSSSRSGPLPTLVNLSRDPAVSGLLSYELDPSVAATVGSSTTDSIKLHDEALSVNPSMCQLVGGEQAGTMLLKVNNALEHRVFVNGSQVVDETVVRDGDRLRFGHSVRFRVAIPEREEIVAKGADTLRLRNHVHHELEKEHTEASCEESPEYDEAVQFADELAERIGDARAQEFLQNFSRELPLVAEANALTSALRPHHRIRFSLEVVVDVLTYGSVVPEIVVRVWAPLDNAERWANTQGEFRTTGTGKWDIARRSLKTARVGSAFGLDTNMGGNHLEHPIEVCELSIFRQKLEVLRELYDRKTSGSPDSIPDLSDLENNVWEAITCYDVRGVLTNASIELEDERAESQRRGEEIRCLREQITDMEADVAQARELRETICADTIQSVLTQRSNEMTIAELTAKAAKQDRTERALQMAELELQNTRNELEKTRTRLAGSDPGGCGERPHSDDAIRSLEMRLDISASERNTAIRFAKDLQRELTEMAVALGQDQKRVERIRGRLTDRCGS</sequence>
<dbReference type="GO" id="GO:0008017">
    <property type="term" value="F:microtubule binding"/>
    <property type="evidence" value="ECO:0007669"/>
    <property type="project" value="InterPro"/>
</dbReference>
<dbReference type="GO" id="GO:0005737">
    <property type="term" value="C:cytoplasm"/>
    <property type="evidence" value="ECO:0007669"/>
    <property type="project" value="UniProtKB-SubCell"/>
</dbReference>
<keyword evidence="5 8" id="KW-0175">Coiled coil</keyword>
<evidence type="ECO:0000259" key="9">
    <source>
        <dbReference type="PROSITE" id="PS50067"/>
    </source>
</evidence>
<name>A0A7J6LF60_PEROL</name>
<dbReference type="OrthoDB" id="443358at2759"/>
<dbReference type="InterPro" id="IPR027417">
    <property type="entry name" value="P-loop_NTPase"/>
</dbReference>
<dbReference type="InterPro" id="IPR001752">
    <property type="entry name" value="Kinesin_motor_dom"/>
</dbReference>
<feature type="domain" description="Kinesin motor" evidence="9">
    <location>
        <begin position="25"/>
        <end position="390"/>
    </location>
</feature>
<dbReference type="PRINTS" id="PR00380">
    <property type="entry name" value="KINESINHEAVY"/>
</dbReference>
<keyword evidence="7" id="KW-0493">Microtubule</keyword>
<evidence type="ECO:0000256" key="7">
    <source>
        <dbReference type="RuleBase" id="RU000394"/>
    </source>
</evidence>
<accession>A0A7J6LF60</accession>
<evidence type="ECO:0000256" key="2">
    <source>
        <dbReference type="ARBA" id="ARBA00022490"/>
    </source>
</evidence>
<evidence type="ECO:0000256" key="5">
    <source>
        <dbReference type="ARBA" id="ARBA00023054"/>
    </source>
</evidence>
<evidence type="ECO:0000313" key="11">
    <source>
        <dbReference type="Proteomes" id="UP000570595"/>
    </source>
</evidence>
<dbReference type="Gene3D" id="2.60.200.20">
    <property type="match status" value="1"/>
</dbReference>
<evidence type="ECO:0000256" key="8">
    <source>
        <dbReference type="SAM" id="Coils"/>
    </source>
</evidence>
<dbReference type="GO" id="GO:0005524">
    <property type="term" value="F:ATP binding"/>
    <property type="evidence" value="ECO:0007669"/>
    <property type="project" value="UniProtKB-UniRule"/>
</dbReference>
<evidence type="ECO:0000256" key="1">
    <source>
        <dbReference type="ARBA" id="ARBA00004496"/>
    </source>
</evidence>
<dbReference type="Gene3D" id="3.40.850.10">
    <property type="entry name" value="Kinesin motor domain"/>
    <property type="match status" value="1"/>
</dbReference>
<comment type="caution">
    <text evidence="10">The sequence shown here is derived from an EMBL/GenBank/DDBJ whole genome shotgun (WGS) entry which is preliminary data.</text>
</comment>
<dbReference type="GO" id="GO:0007018">
    <property type="term" value="P:microtubule-based movement"/>
    <property type="evidence" value="ECO:0007669"/>
    <property type="project" value="InterPro"/>
</dbReference>
<dbReference type="PROSITE" id="PS50067">
    <property type="entry name" value="KINESIN_MOTOR_2"/>
    <property type="match status" value="1"/>
</dbReference>
<feature type="coiled-coil region" evidence="8">
    <location>
        <begin position="886"/>
        <end position="913"/>
    </location>
</feature>
<keyword evidence="2" id="KW-0963">Cytoplasm</keyword>
<dbReference type="PANTHER" id="PTHR47969:SF15">
    <property type="entry name" value="CHROMOSOME-ASSOCIATED KINESIN KIF4A-RELATED"/>
    <property type="match status" value="1"/>
</dbReference>
<dbReference type="InterPro" id="IPR019821">
    <property type="entry name" value="Kinesin_motor_CS"/>
</dbReference>
<comment type="subcellular location">
    <subcellularLocation>
        <location evidence="1">Cytoplasm</location>
    </subcellularLocation>
</comment>
<dbReference type="GO" id="GO:0005875">
    <property type="term" value="C:microtubule associated complex"/>
    <property type="evidence" value="ECO:0007669"/>
    <property type="project" value="TreeGrafter"/>
</dbReference>
<dbReference type="GO" id="GO:0051231">
    <property type="term" value="P:spindle elongation"/>
    <property type="evidence" value="ECO:0007669"/>
    <property type="project" value="TreeGrafter"/>
</dbReference>
<dbReference type="InterPro" id="IPR027640">
    <property type="entry name" value="Kinesin-like_fam"/>
</dbReference>
<protein>
    <recommendedName>
        <fullName evidence="7">Kinesin-like protein</fullName>
    </recommendedName>
</protein>
<evidence type="ECO:0000256" key="6">
    <source>
        <dbReference type="PROSITE-ProRule" id="PRU00283"/>
    </source>
</evidence>
<comment type="similarity">
    <text evidence="6 7">Belongs to the TRAFAC class myosin-kinesin ATPase superfamily. Kinesin family.</text>
</comment>
<feature type="binding site" evidence="6">
    <location>
        <begin position="117"/>
        <end position="124"/>
    </location>
    <ligand>
        <name>ATP</name>
        <dbReference type="ChEBI" id="CHEBI:30616"/>
    </ligand>
</feature>
<dbReference type="PANTHER" id="PTHR47969">
    <property type="entry name" value="CHROMOSOME-ASSOCIATED KINESIN KIF4A-RELATED"/>
    <property type="match status" value="1"/>
</dbReference>
<dbReference type="SUPFAM" id="SSF49879">
    <property type="entry name" value="SMAD/FHA domain"/>
    <property type="match status" value="1"/>
</dbReference>
<dbReference type="GO" id="GO:0003777">
    <property type="term" value="F:microtubule motor activity"/>
    <property type="evidence" value="ECO:0007669"/>
    <property type="project" value="InterPro"/>
</dbReference>
<dbReference type="PROSITE" id="PS00411">
    <property type="entry name" value="KINESIN_MOTOR_1"/>
    <property type="match status" value="1"/>
</dbReference>
<dbReference type="SUPFAM" id="SSF52540">
    <property type="entry name" value="P-loop containing nucleoside triphosphate hydrolases"/>
    <property type="match status" value="1"/>
</dbReference>
<dbReference type="Pfam" id="PF00225">
    <property type="entry name" value="Kinesin"/>
    <property type="match status" value="1"/>
</dbReference>
<keyword evidence="4 6" id="KW-0067">ATP-binding</keyword>
<organism evidence="10 11">
    <name type="scientific">Perkinsus olseni</name>
    <name type="common">Perkinsus atlanticus</name>
    <dbReference type="NCBI Taxonomy" id="32597"/>
    <lineage>
        <taxon>Eukaryota</taxon>
        <taxon>Sar</taxon>
        <taxon>Alveolata</taxon>
        <taxon>Perkinsozoa</taxon>
        <taxon>Perkinsea</taxon>
        <taxon>Perkinsida</taxon>
        <taxon>Perkinsidae</taxon>
        <taxon>Perkinsus</taxon>
    </lineage>
</organism>
<gene>
    <name evidence="10" type="ORF">FOZ61_006010</name>
</gene>
<dbReference type="InterPro" id="IPR036961">
    <property type="entry name" value="Kinesin_motor_dom_sf"/>
</dbReference>
<dbReference type="GO" id="GO:0007052">
    <property type="term" value="P:mitotic spindle organization"/>
    <property type="evidence" value="ECO:0007669"/>
    <property type="project" value="TreeGrafter"/>
</dbReference>
<dbReference type="GO" id="GO:0005874">
    <property type="term" value="C:microtubule"/>
    <property type="evidence" value="ECO:0007669"/>
    <property type="project" value="UniProtKB-KW"/>
</dbReference>
<dbReference type="InterPro" id="IPR008984">
    <property type="entry name" value="SMAD_FHA_dom_sf"/>
</dbReference>
<dbReference type="Proteomes" id="UP000570595">
    <property type="component" value="Unassembled WGS sequence"/>
</dbReference>
<evidence type="ECO:0000256" key="4">
    <source>
        <dbReference type="ARBA" id="ARBA00022840"/>
    </source>
</evidence>
<dbReference type="AlphaFoldDB" id="A0A7J6LF60"/>
<reference evidence="10 11" key="1">
    <citation type="submission" date="2020-04" db="EMBL/GenBank/DDBJ databases">
        <title>Perkinsus olseni comparative genomics.</title>
        <authorList>
            <person name="Bogema D.R."/>
        </authorList>
    </citation>
    <scope>NUCLEOTIDE SEQUENCE [LARGE SCALE GENOMIC DNA]</scope>
    <source>
        <strain evidence="10">ATCC PRA-179</strain>
    </source>
</reference>
<evidence type="ECO:0000313" key="10">
    <source>
        <dbReference type="EMBL" id="KAF4657882.1"/>
    </source>
</evidence>